<feature type="transmembrane region" description="Helical" evidence="9">
    <location>
        <begin position="266"/>
        <end position="285"/>
    </location>
</feature>
<feature type="transmembrane region" description="Helical" evidence="9">
    <location>
        <begin position="88"/>
        <end position="114"/>
    </location>
</feature>
<dbReference type="HOGENOM" id="CLU_019602_8_0_5"/>
<feature type="transmembrane region" description="Helical" evidence="9">
    <location>
        <begin position="135"/>
        <end position="156"/>
    </location>
</feature>
<protein>
    <submittedName>
        <fullName evidence="11">General L-amino acid transport permease ABC transporter protein</fullName>
    </submittedName>
</protein>
<dbReference type="PATRIC" id="fig|707241.3.peg.2191"/>
<gene>
    <name evidence="11" type="primary">aapQ</name>
    <name evidence="11" type="ordered locus">SM11_chr2091</name>
</gene>
<evidence type="ECO:0000313" key="12">
    <source>
        <dbReference type="Proteomes" id="UP000009045"/>
    </source>
</evidence>
<dbReference type="KEGG" id="smx:SM11_chr2091"/>
<reference evidence="11 12" key="1">
    <citation type="journal article" date="2011" name="J. Biotechnol.">
        <title>The complete genome sequence of the dominant Sinorhizobium meliloti field isolate SM11 extends the S. meliloti pan-genome.</title>
        <authorList>
            <person name="Schneiker-Bekel S."/>
            <person name="Wibberg D."/>
            <person name="Bekel T."/>
            <person name="Blom J."/>
            <person name="Linke B."/>
            <person name="Neuweger H."/>
            <person name="Stiens M."/>
            <person name="Vorholter F.J."/>
            <person name="Weidner S."/>
            <person name="Goesmann A."/>
            <person name="Puhler A."/>
            <person name="Schluter A."/>
        </authorList>
    </citation>
    <scope>NUCLEOTIDE SEQUENCE [LARGE SCALE GENOMIC DNA]</scope>
    <source>
        <strain evidence="11 12">SM11</strain>
    </source>
</reference>
<name>F7X1H7_SINMM</name>
<comment type="subcellular location">
    <subcellularLocation>
        <location evidence="1">Cell inner membrane</location>
        <topology evidence="1">Multi-pass membrane protein</topology>
    </subcellularLocation>
    <subcellularLocation>
        <location evidence="9">Cell membrane</location>
        <topology evidence="9">Multi-pass membrane protein</topology>
    </subcellularLocation>
</comment>
<dbReference type="Pfam" id="PF00528">
    <property type="entry name" value="BPD_transp_1"/>
    <property type="match status" value="1"/>
</dbReference>
<dbReference type="InterPro" id="IPR000515">
    <property type="entry name" value="MetI-like"/>
</dbReference>
<accession>F7X1H7</accession>
<evidence type="ECO:0000256" key="1">
    <source>
        <dbReference type="ARBA" id="ARBA00004429"/>
    </source>
</evidence>
<dbReference type="PANTHER" id="PTHR30614:SF37">
    <property type="entry name" value="AMINO-ACID ABC TRANSPORTER PERMEASE PROTEIN YHDX-RELATED"/>
    <property type="match status" value="1"/>
</dbReference>
<dbReference type="InterPro" id="IPR010065">
    <property type="entry name" value="AA_ABC_transptr_permease_3TM"/>
</dbReference>
<dbReference type="EMBL" id="CP001830">
    <property type="protein sequence ID" value="AEH79353.1"/>
    <property type="molecule type" value="Genomic_DNA"/>
</dbReference>
<keyword evidence="3 9" id="KW-0813">Transport</keyword>
<evidence type="ECO:0000256" key="8">
    <source>
        <dbReference type="ARBA" id="ARBA00023136"/>
    </source>
</evidence>
<keyword evidence="7 9" id="KW-1133">Transmembrane helix</keyword>
<dbReference type="AlphaFoldDB" id="F7X1H7"/>
<feature type="transmembrane region" description="Helical" evidence="9">
    <location>
        <begin position="27"/>
        <end position="45"/>
    </location>
</feature>
<evidence type="ECO:0000256" key="9">
    <source>
        <dbReference type="RuleBase" id="RU363032"/>
    </source>
</evidence>
<evidence type="ECO:0000313" key="11">
    <source>
        <dbReference type="EMBL" id="AEH79353.1"/>
    </source>
</evidence>
<feature type="domain" description="ABC transmembrane type-1" evidence="10">
    <location>
        <begin position="93"/>
        <end position="385"/>
    </location>
</feature>
<dbReference type="Gene3D" id="1.10.3720.10">
    <property type="entry name" value="MetI-like"/>
    <property type="match status" value="2"/>
</dbReference>
<feature type="transmembrane region" description="Helical" evidence="9">
    <location>
        <begin position="339"/>
        <end position="357"/>
    </location>
</feature>
<evidence type="ECO:0000256" key="4">
    <source>
        <dbReference type="ARBA" id="ARBA00022475"/>
    </source>
</evidence>
<evidence type="ECO:0000256" key="6">
    <source>
        <dbReference type="ARBA" id="ARBA00022970"/>
    </source>
</evidence>
<evidence type="ECO:0000256" key="7">
    <source>
        <dbReference type="ARBA" id="ARBA00022989"/>
    </source>
</evidence>
<keyword evidence="8 9" id="KW-0472">Membrane</keyword>
<dbReference type="PROSITE" id="PS50928">
    <property type="entry name" value="ABC_TM1"/>
    <property type="match status" value="1"/>
</dbReference>
<feature type="transmembrane region" description="Helical" evidence="9">
    <location>
        <begin position="369"/>
        <end position="388"/>
    </location>
</feature>
<dbReference type="InterPro" id="IPR035906">
    <property type="entry name" value="MetI-like_sf"/>
</dbReference>
<dbReference type="RefSeq" id="WP_014529669.1">
    <property type="nucleotide sequence ID" value="NC_017325.1"/>
</dbReference>
<keyword evidence="4" id="KW-1003">Cell membrane</keyword>
<organism evidence="11 12">
    <name type="scientific">Sinorhizobium meliloti (strain SM11)</name>
    <dbReference type="NCBI Taxonomy" id="707241"/>
    <lineage>
        <taxon>Bacteria</taxon>
        <taxon>Pseudomonadati</taxon>
        <taxon>Pseudomonadota</taxon>
        <taxon>Alphaproteobacteria</taxon>
        <taxon>Hyphomicrobiales</taxon>
        <taxon>Rhizobiaceae</taxon>
        <taxon>Sinorhizobium/Ensifer group</taxon>
        <taxon>Sinorhizobium</taxon>
    </lineage>
</organism>
<dbReference type="Proteomes" id="UP000009045">
    <property type="component" value="Chromosome"/>
</dbReference>
<dbReference type="CDD" id="cd06261">
    <property type="entry name" value="TM_PBP2"/>
    <property type="match status" value="1"/>
</dbReference>
<evidence type="ECO:0000256" key="5">
    <source>
        <dbReference type="ARBA" id="ARBA00022692"/>
    </source>
</evidence>
<evidence type="ECO:0000256" key="2">
    <source>
        <dbReference type="ARBA" id="ARBA00010072"/>
    </source>
</evidence>
<evidence type="ECO:0000259" key="10">
    <source>
        <dbReference type="PROSITE" id="PS50928"/>
    </source>
</evidence>
<comment type="similarity">
    <text evidence="2">Belongs to the binding-protein-dependent transport system permease family. HisMQ subfamily.</text>
</comment>
<proteinExistence type="inferred from homology"/>
<dbReference type="PANTHER" id="PTHR30614">
    <property type="entry name" value="MEMBRANE COMPONENT OF AMINO ACID ABC TRANSPORTER"/>
    <property type="match status" value="1"/>
</dbReference>
<dbReference type="GO" id="GO:0043190">
    <property type="term" value="C:ATP-binding cassette (ABC) transporter complex"/>
    <property type="evidence" value="ECO:0007669"/>
    <property type="project" value="InterPro"/>
</dbReference>
<feature type="transmembrane region" description="Helical" evidence="9">
    <location>
        <begin position="189"/>
        <end position="208"/>
    </location>
</feature>
<dbReference type="GO" id="GO:0006865">
    <property type="term" value="P:amino acid transport"/>
    <property type="evidence" value="ECO:0007669"/>
    <property type="project" value="UniProtKB-KW"/>
</dbReference>
<dbReference type="NCBIfam" id="TIGR01726">
    <property type="entry name" value="HEQRo_perm_3TM"/>
    <property type="match status" value="1"/>
</dbReference>
<keyword evidence="5 9" id="KW-0812">Transmembrane</keyword>
<feature type="transmembrane region" description="Helical" evidence="9">
    <location>
        <begin position="220"/>
        <end position="246"/>
    </location>
</feature>
<sequence>MAIGVTNAPERSRSSGSIINDPQVRGIFYQAITIIILAALIYWIVDNTVDNLRRANIASGYDFVRSRAGFDVGQSLISFTSDSTYGRALLVGFINTLLVAITGIITATIIGFIVGIGRLSHNWIIAKLSLAYVEVFRNIPPLLVIFFWYSGVLSILPQARDALALPFDIFLSNRGVAFPTPIAEEGAEYTLLAFVIAVAASVFFARYARKRQLATGERLPVLWTVLGLIIGLPLVTFLVTGAPITFDIPVAGKFNLTGGSVVGPEFMSLFLALSFYTAAFIAEIVRAGIRGVSKGQTEAAHALGIRPALTTRLVVVPQAMRIIIPPLTSQYLNLTKNSSLAVAIGYADLVAVGGTILNQTGQSIEIVSIWLIVYLSLSLATSLFMNWYNARMALVER</sequence>
<keyword evidence="6" id="KW-0029">Amino-acid transport</keyword>
<dbReference type="InterPro" id="IPR043429">
    <property type="entry name" value="ArtM/GltK/GlnP/TcyL/YhdX-like"/>
</dbReference>
<dbReference type="GO" id="GO:0022857">
    <property type="term" value="F:transmembrane transporter activity"/>
    <property type="evidence" value="ECO:0007669"/>
    <property type="project" value="InterPro"/>
</dbReference>
<dbReference type="SUPFAM" id="SSF161098">
    <property type="entry name" value="MetI-like"/>
    <property type="match status" value="2"/>
</dbReference>
<evidence type="ECO:0000256" key="3">
    <source>
        <dbReference type="ARBA" id="ARBA00022448"/>
    </source>
</evidence>